<name>A0A8J6TDG4_9CHLR</name>
<dbReference type="InterPro" id="IPR011991">
    <property type="entry name" value="ArsR-like_HTH"/>
</dbReference>
<accession>A0A8J6TDG4</accession>
<sequence>MKNTREKILLALLRKPRSTINDLAEIAEINPISVRHHLSNLQAGGFISAEEERHGVGRPRLVYTLTDEGSEKFPTRYLQLTTRILNQLKEILPKPLVKELFSQVAFNLAEEYSDQLKGLDMEERLNIIQDLLAKEGFTVEWEKLGQQYHIHEISCPYIKVGINHPEICSMDETLISQMLAVPAEQIQCVLSGDDRCTYVVESV</sequence>
<proteinExistence type="predicted"/>
<evidence type="ECO:0000313" key="2">
    <source>
        <dbReference type="Proteomes" id="UP000614469"/>
    </source>
</evidence>
<dbReference type="AlphaFoldDB" id="A0A8J6TDG4"/>
<dbReference type="SUPFAM" id="SSF46785">
    <property type="entry name" value="Winged helix' DNA-binding domain"/>
    <property type="match status" value="1"/>
</dbReference>
<gene>
    <name evidence="1" type="ORF">H8E29_01010</name>
</gene>
<dbReference type="Gene3D" id="1.10.10.10">
    <property type="entry name" value="Winged helix-like DNA-binding domain superfamily/Winged helix DNA-binding domain"/>
    <property type="match status" value="1"/>
</dbReference>
<dbReference type="InterPro" id="IPR036388">
    <property type="entry name" value="WH-like_DNA-bd_sf"/>
</dbReference>
<organism evidence="1 2">
    <name type="scientific">Candidatus Desulfolinea nitratireducens</name>
    <dbReference type="NCBI Taxonomy" id="2841698"/>
    <lineage>
        <taxon>Bacteria</taxon>
        <taxon>Bacillati</taxon>
        <taxon>Chloroflexota</taxon>
        <taxon>Anaerolineae</taxon>
        <taxon>Anaerolineales</taxon>
        <taxon>Anaerolineales incertae sedis</taxon>
        <taxon>Candidatus Desulfolinea</taxon>
    </lineage>
</organism>
<dbReference type="Pfam" id="PF13412">
    <property type="entry name" value="HTH_24"/>
    <property type="match status" value="1"/>
</dbReference>
<protein>
    <submittedName>
        <fullName evidence="1">Winged helix-turn-helix transcriptional regulator</fullName>
    </submittedName>
</protein>
<evidence type="ECO:0000313" key="1">
    <source>
        <dbReference type="EMBL" id="MBC8333821.1"/>
    </source>
</evidence>
<dbReference type="Proteomes" id="UP000614469">
    <property type="component" value="Unassembled WGS sequence"/>
</dbReference>
<reference evidence="1 2" key="1">
    <citation type="submission" date="2020-08" db="EMBL/GenBank/DDBJ databases">
        <title>Bridging the membrane lipid divide: bacteria of the FCB group superphylum have the potential to synthesize archaeal ether lipids.</title>
        <authorList>
            <person name="Villanueva L."/>
            <person name="Von Meijenfeldt F.A.B."/>
            <person name="Westbye A.B."/>
            <person name="Yadav S."/>
            <person name="Hopmans E.C."/>
            <person name="Dutilh B.E."/>
            <person name="Sinninghe Damste J.S."/>
        </authorList>
    </citation>
    <scope>NUCLEOTIDE SEQUENCE [LARGE SCALE GENOMIC DNA]</scope>
    <source>
        <strain evidence="1">NIOZ-UU36</strain>
    </source>
</reference>
<dbReference type="EMBL" id="JACNJN010000027">
    <property type="protein sequence ID" value="MBC8333821.1"/>
    <property type="molecule type" value="Genomic_DNA"/>
</dbReference>
<dbReference type="InterPro" id="IPR036390">
    <property type="entry name" value="WH_DNA-bd_sf"/>
</dbReference>
<dbReference type="CDD" id="cd00090">
    <property type="entry name" value="HTH_ARSR"/>
    <property type="match status" value="1"/>
</dbReference>
<comment type="caution">
    <text evidence="1">The sequence shown here is derived from an EMBL/GenBank/DDBJ whole genome shotgun (WGS) entry which is preliminary data.</text>
</comment>